<evidence type="ECO:0000313" key="2">
    <source>
        <dbReference type="Proteomes" id="UP000317036"/>
    </source>
</evidence>
<organism evidence="1 2">
    <name type="scientific">Paenibacillus cremeus</name>
    <dbReference type="NCBI Taxonomy" id="2163881"/>
    <lineage>
        <taxon>Bacteria</taxon>
        <taxon>Bacillati</taxon>
        <taxon>Bacillota</taxon>
        <taxon>Bacilli</taxon>
        <taxon>Bacillales</taxon>
        <taxon>Paenibacillaceae</taxon>
        <taxon>Paenibacillus</taxon>
    </lineage>
</organism>
<accession>A0A559KH74</accession>
<keyword evidence="2" id="KW-1185">Reference proteome</keyword>
<name>A0A559KH74_9BACL</name>
<gene>
    <name evidence="1" type="ORF">FPZ49_01945</name>
</gene>
<dbReference type="Proteomes" id="UP000317036">
    <property type="component" value="Unassembled WGS sequence"/>
</dbReference>
<dbReference type="RefSeq" id="WP_144842676.1">
    <property type="nucleotide sequence ID" value="NZ_VNJI01000002.1"/>
</dbReference>
<dbReference type="AlphaFoldDB" id="A0A559KH74"/>
<sequence>MIPFKLPKEQKERIIEQVQSYFEEERSESIGNLAAEQIVDFMISALGPVMYNHAIADARKLVGEKWAVMEDELYSLEKPMTRGR</sequence>
<proteinExistence type="predicted"/>
<dbReference type="Pfam" id="PF09932">
    <property type="entry name" value="DUF2164"/>
    <property type="match status" value="1"/>
</dbReference>
<dbReference type="InterPro" id="IPR018680">
    <property type="entry name" value="DUF2164"/>
</dbReference>
<evidence type="ECO:0000313" key="1">
    <source>
        <dbReference type="EMBL" id="TVY11485.1"/>
    </source>
</evidence>
<comment type="caution">
    <text evidence="1">The sequence shown here is derived from an EMBL/GenBank/DDBJ whole genome shotgun (WGS) entry which is preliminary data.</text>
</comment>
<dbReference type="OrthoDB" id="573733at2"/>
<reference evidence="1 2" key="1">
    <citation type="submission" date="2019-07" db="EMBL/GenBank/DDBJ databases">
        <authorList>
            <person name="Kim J."/>
        </authorList>
    </citation>
    <scope>NUCLEOTIDE SEQUENCE [LARGE SCALE GENOMIC DNA]</scope>
    <source>
        <strain evidence="1 2">JC52</strain>
    </source>
</reference>
<protein>
    <submittedName>
        <fullName evidence="1">DUF2164 domain-containing protein</fullName>
    </submittedName>
</protein>
<dbReference type="EMBL" id="VNJI01000002">
    <property type="protein sequence ID" value="TVY11485.1"/>
    <property type="molecule type" value="Genomic_DNA"/>
</dbReference>